<feature type="transmembrane region" description="Helical" evidence="9">
    <location>
        <begin position="1444"/>
        <end position="1465"/>
    </location>
</feature>
<feature type="transmembrane region" description="Helical" evidence="9">
    <location>
        <begin position="1278"/>
        <end position="1302"/>
    </location>
</feature>
<reference evidence="11 12" key="1">
    <citation type="journal article" date="2018" name="Mol. Biol. Evol.">
        <title>Broad Genomic Sampling Reveals a Smut Pathogenic Ancestry of the Fungal Clade Ustilaginomycotina.</title>
        <authorList>
            <person name="Kijpornyongpan T."/>
            <person name="Mondo S.J."/>
            <person name="Barry K."/>
            <person name="Sandor L."/>
            <person name="Lee J."/>
            <person name="Lipzen A."/>
            <person name="Pangilinan J."/>
            <person name="LaButti K."/>
            <person name="Hainaut M."/>
            <person name="Henrissat B."/>
            <person name="Grigoriev I.V."/>
            <person name="Spatafora J.W."/>
            <person name="Aime M.C."/>
        </authorList>
    </citation>
    <scope>NUCLEOTIDE SEQUENCE [LARGE SCALE GENOMIC DNA]</scope>
    <source>
        <strain evidence="11 12">MCA 3882</strain>
    </source>
</reference>
<evidence type="ECO:0000256" key="4">
    <source>
        <dbReference type="ARBA" id="ARBA00022741"/>
    </source>
</evidence>
<keyword evidence="4" id="KW-0547">Nucleotide-binding</keyword>
<dbReference type="InterPro" id="IPR003593">
    <property type="entry name" value="AAA+_ATPase"/>
</dbReference>
<feature type="transmembrane region" description="Helical" evidence="9">
    <location>
        <begin position="727"/>
        <end position="744"/>
    </location>
</feature>
<dbReference type="Proteomes" id="UP000245771">
    <property type="component" value="Unassembled WGS sequence"/>
</dbReference>
<accession>A0A316V7Z5</accession>
<keyword evidence="2" id="KW-0813">Transport</keyword>
<evidence type="ECO:0000259" key="10">
    <source>
        <dbReference type="PROSITE" id="PS50893"/>
    </source>
</evidence>
<dbReference type="GO" id="GO:0005524">
    <property type="term" value="F:ATP binding"/>
    <property type="evidence" value="ECO:0007669"/>
    <property type="project" value="UniProtKB-KW"/>
</dbReference>
<protein>
    <recommendedName>
        <fullName evidence="10">ABC transporter domain-containing protein</fullName>
    </recommendedName>
</protein>
<dbReference type="InterPro" id="IPR013525">
    <property type="entry name" value="ABC2_TM"/>
</dbReference>
<evidence type="ECO:0000256" key="1">
    <source>
        <dbReference type="ARBA" id="ARBA00004141"/>
    </source>
</evidence>
<gene>
    <name evidence="11" type="ORF">FA14DRAFT_161962</name>
</gene>
<dbReference type="InterPro" id="IPR017871">
    <property type="entry name" value="ABC_transporter-like_CS"/>
</dbReference>
<evidence type="ECO:0000256" key="2">
    <source>
        <dbReference type="ARBA" id="ARBA00022448"/>
    </source>
</evidence>
<keyword evidence="3 9" id="KW-0812">Transmembrane</keyword>
<feature type="compositionally biased region" description="Low complexity" evidence="8">
    <location>
        <begin position="1"/>
        <end position="17"/>
    </location>
</feature>
<evidence type="ECO:0000313" key="12">
    <source>
        <dbReference type="Proteomes" id="UP000245771"/>
    </source>
</evidence>
<sequence>MSTSHSISNENEDSNNITHSPTEEDHEIEEKIIDGPIPVKGEKEELLSPTALHKLLREIVASYEQLHITCRPMGVGFDQLTVTGTGAGVGKNATILSILIEPFRFGHHYQTITRPPIKTILHNFSGVVKPGEMCLVLGRPGAGCTTLLKTLASYRDGFREVKGEVQYQGFTHKSVETLLRGDVVYVAEHDQNFPTLNVGQTLGFAASARTPGDKVRAAFPTTSKKRASYVELVRNTVGAALGLRHTFSTQIGNEILRGVSGGESRRVTLGEALSTRARVMLLDNPTRGLDSSTAVEVVQALRTLTDETQISLISSMYQAGQSLTRMFEKVTLLYEGRQIYFGPLLEAQEYFYEMGYEPHPRQTLADFMVALTDPTARIVRKGYENRAPRSPDEFVQYWLSSPQGQRSQEETRQYITQMQERFTKDESAKTSFLTAVYQERSAHARKTSRYVSSWARQISLAIQRRTQILIGDYVVQSASAIFMVVEALIIGSVFYQMPKTTAGLFSRGGVLFFATLFNSFYALVEVTLGYAQRPIVIRQNRFAFLHPAADALANTLLDIVLRVVMVLSFAIPLYFLSGLYYSASAFFIFFFTTLLLTVVLVAAFRCCAAVTRSEAVATMFAGLLIINFSLYAGYVIPRPSMVIWWKWLSYCNPISFAFEILMTNEFRNLEVIPCVGVVPSGPGYENVSPENQVCTITGSVPGQTTINGLRYLSVNYGYEYANRGRNVGIIIGFFIFFIFIYAFASGWQVDPSASGSQLVYLRDKVPQRLIDEEEALRSSNSDVEKGEIAQTHHKEAETPTNEDDEEIKRAIQASDEIFAWTDICYDINVAGGKSKRLLNNVSGYVAPGKLTALMGATGAGKTTLLNVLAQRVDVGVVQGLFEVAGKPLPKSFQADTAYCQQQDTHLSTQTVREALQFSALLRQPAEISKEEKLSYVERVIRMLEMESFADAIVGIVGNGLSVEQRKRLTIGVELAARPKLLLFLDEPTSGLDAQAAWSVVRFLKKVASAGQAILCTIHQPSAELIDQFDRLLLLQSGGKTVFFGDIGPQATNLLQYFSQHASRKPDADENPAEYILDVIGAGAASAADRDASKTLDWPDLFLQSPQYTQLRQDLDRIRAEQGSIPRSAEDEKRGNQEYATSVFTQLKMVIWRAFVHYWRSPVYLSAKLMLNLIAGLFIASSFWAQGSKETLASLQNVLFAIFLAFVTSVSLAQQLQPVFLLFRNQFEAREKPSKAYSWPVMVTAALLVEIPWNLLGGTLYWIPWWYMIDLPKGSASTAYGWGIIMLYEIYFQTFASAMAALAPDPMLASLLFSLLFSFVIVFSGVAQPAALMPAFWRYWMFPLSPFTHLIEGMLGDIYKDKPIRCSPVELNLINPPAGQTCDQYLSGFSSRLDQAPRGSGYYEVLPGANGSEQCGYCQYRFGEDFLATVGTKSFSFKSADRFRVIGIVFAYIAFNIALAYGLFYLARIHKWKKQTVKAQPSASVSKADDETKIIASAGMATFGPQIPATGANAAAHANASAPTSSS</sequence>
<organism evidence="11 12">
    <name type="scientific">Meira miltonrushii</name>
    <dbReference type="NCBI Taxonomy" id="1280837"/>
    <lineage>
        <taxon>Eukaryota</taxon>
        <taxon>Fungi</taxon>
        <taxon>Dikarya</taxon>
        <taxon>Basidiomycota</taxon>
        <taxon>Ustilaginomycotina</taxon>
        <taxon>Exobasidiomycetes</taxon>
        <taxon>Exobasidiales</taxon>
        <taxon>Brachybasidiaceae</taxon>
        <taxon>Meira</taxon>
    </lineage>
</organism>
<dbReference type="OrthoDB" id="245989at2759"/>
<feature type="domain" description="ABC transporter" evidence="10">
    <location>
        <begin position="811"/>
        <end position="1061"/>
    </location>
</feature>
<dbReference type="PANTHER" id="PTHR19241">
    <property type="entry name" value="ATP-BINDING CASSETTE TRANSPORTER"/>
    <property type="match status" value="1"/>
</dbReference>
<feature type="transmembrane region" description="Helical" evidence="9">
    <location>
        <begin position="509"/>
        <end position="531"/>
    </location>
</feature>
<evidence type="ECO:0000256" key="7">
    <source>
        <dbReference type="ARBA" id="ARBA00023136"/>
    </source>
</evidence>
<feature type="transmembrane region" description="Helical" evidence="9">
    <location>
        <begin position="581"/>
        <end position="604"/>
    </location>
</feature>
<dbReference type="Gene3D" id="3.40.50.300">
    <property type="entry name" value="P-loop containing nucleotide triphosphate hydrolases"/>
    <property type="match status" value="2"/>
</dbReference>
<evidence type="ECO:0000256" key="5">
    <source>
        <dbReference type="ARBA" id="ARBA00022840"/>
    </source>
</evidence>
<feature type="transmembrane region" description="Helical" evidence="9">
    <location>
        <begin position="1242"/>
        <end position="1266"/>
    </location>
</feature>
<feature type="compositionally biased region" description="Basic and acidic residues" evidence="8">
    <location>
        <begin position="782"/>
        <end position="797"/>
    </location>
</feature>
<evidence type="ECO:0000256" key="9">
    <source>
        <dbReference type="SAM" id="Phobius"/>
    </source>
</evidence>
<keyword evidence="5" id="KW-0067">ATP-binding</keyword>
<dbReference type="GeneID" id="37021143"/>
<dbReference type="GO" id="GO:0016887">
    <property type="term" value="F:ATP hydrolysis activity"/>
    <property type="evidence" value="ECO:0007669"/>
    <property type="project" value="InterPro"/>
</dbReference>
<dbReference type="FunCoup" id="A0A316V7Z5">
    <property type="interactions" value="84"/>
</dbReference>
<dbReference type="InterPro" id="IPR034003">
    <property type="entry name" value="ABCG_PDR_2"/>
</dbReference>
<feature type="transmembrane region" description="Helical" evidence="9">
    <location>
        <begin position="1197"/>
        <end position="1222"/>
    </location>
</feature>
<keyword evidence="6 9" id="KW-1133">Transmembrane helix</keyword>
<dbReference type="EMBL" id="KZ819605">
    <property type="protein sequence ID" value="PWN32591.1"/>
    <property type="molecule type" value="Genomic_DNA"/>
</dbReference>
<dbReference type="InterPro" id="IPR027417">
    <property type="entry name" value="P-loop_NTPase"/>
</dbReference>
<keyword evidence="12" id="KW-1185">Reference proteome</keyword>
<dbReference type="GO" id="GO:0140359">
    <property type="term" value="F:ABC-type transporter activity"/>
    <property type="evidence" value="ECO:0007669"/>
    <property type="project" value="InterPro"/>
</dbReference>
<dbReference type="PROSITE" id="PS00211">
    <property type="entry name" value="ABC_TRANSPORTER_1"/>
    <property type="match status" value="1"/>
</dbReference>
<dbReference type="InterPro" id="IPR034001">
    <property type="entry name" value="ABCG_PDR_1"/>
</dbReference>
<feature type="transmembrane region" description="Helical" evidence="9">
    <location>
        <begin position="1168"/>
        <end position="1185"/>
    </location>
</feature>
<feature type="region of interest" description="Disordered" evidence="8">
    <location>
        <begin position="1"/>
        <end position="29"/>
    </location>
</feature>
<evidence type="ECO:0000256" key="3">
    <source>
        <dbReference type="ARBA" id="ARBA00022692"/>
    </source>
</evidence>
<dbReference type="InterPro" id="IPR010929">
    <property type="entry name" value="PDR_CDR_ABC"/>
</dbReference>
<dbReference type="InterPro" id="IPR003439">
    <property type="entry name" value="ABC_transporter-like_ATP-bd"/>
</dbReference>
<dbReference type="SUPFAM" id="SSF52540">
    <property type="entry name" value="P-loop containing nucleoside triphosphate hydrolases"/>
    <property type="match status" value="2"/>
</dbReference>
<keyword evidence="7 9" id="KW-0472">Membrane</keyword>
<evidence type="ECO:0000313" key="11">
    <source>
        <dbReference type="EMBL" id="PWN32591.1"/>
    </source>
</evidence>
<evidence type="ECO:0000256" key="8">
    <source>
        <dbReference type="SAM" id="MobiDB-lite"/>
    </source>
</evidence>
<proteinExistence type="predicted"/>
<evidence type="ECO:0000256" key="6">
    <source>
        <dbReference type="ARBA" id="ARBA00022989"/>
    </source>
</evidence>
<feature type="transmembrane region" description="Helical" evidence="9">
    <location>
        <begin position="473"/>
        <end position="497"/>
    </location>
</feature>
<dbReference type="FunFam" id="3.40.50.300:FF:000054">
    <property type="entry name" value="ABC multidrug transporter atrF"/>
    <property type="match status" value="1"/>
</dbReference>
<dbReference type="SMART" id="SM00382">
    <property type="entry name" value="AAA"/>
    <property type="match status" value="2"/>
</dbReference>
<dbReference type="Pfam" id="PF06422">
    <property type="entry name" value="PDR_CDR"/>
    <property type="match status" value="1"/>
</dbReference>
<feature type="domain" description="ABC transporter" evidence="10">
    <location>
        <begin position="103"/>
        <end position="360"/>
    </location>
</feature>
<dbReference type="Pfam" id="PF00005">
    <property type="entry name" value="ABC_tran"/>
    <property type="match status" value="2"/>
</dbReference>
<dbReference type="RefSeq" id="XP_025352893.1">
    <property type="nucleotide sequence ID" value="XM_025499362.1"/>
</dbReference>
<dbReference type="GO" id="GO:0016020">
    <property type="term" value="C:membrane"/>
    <property type="evidence" value="ECO:0007669"/>
    <property type="project" value="UniProtKB-SubCell"/>
</dbReference>
<dbReference type="CDD" id="cd03233">
    <property type="entry name" value="ABCG_PDR_domain1"/>
    <property type="match status" value="1"/>
</dbReference>
<dbReference type="PROSITE" id="PS50893">
    <property type="entry name" value="ABC_TRANSPORTER_2"/>
    <property type="match status" value="2"/>
</dbReference>
<feature type="transmembrane region" description="Helical" evidence="9">
    <location>
        <begin position="1314"/>
        <end position="1336"/>
    </location>
</feature>
<feature type="transmembrane region" description="Helical" evidence="9">
    <location>
        <begin position="552"/>
        <end position="575"/>
    </location>
</feature>
<dbReference type="InParanoid" id="A0A316V7Z5"/>
<dbReference type="CDD" id="cd03232">
    <property type="entry name" value="ABCG_PDR_domain2"/>
    <property type="match status" value="1"/>
</dbReference>
<feature type="region of interest" description="Disordered" evidence="8">
    <location>
        <begin position="776"/>
        <end position="805"/>
    </location>
</feature>
<dbReference type="STRING" id="1280837.A0A316V7Z5"/>
<feature type="transmembrane region" description="Helical" evidence="9">
    <location>
        <begin position="616"/>
        <end position="636"/>
    </location>
</feature>
<name>A0A316V7Z5_9BASI</name>
<comment type="subcellular location">
    <subcellularLocation>
        <location evidence="1">Membrane</location>
        <topology evidence="1">Multi-pass membrane protein</topology>
    </subcellularLocation>
</comment>
<dbReference type="Pfam" id="PF01061">
    <property type="entry name" value="ABC2_membrane"/>
    <property type="match status" value="2"/>
</dbReference>